<dbReference type="EMBL" id="CM046389">
    <property type="protein sequence ID" value="KAI8567622.1"/>
    <property type="molecule type" value="Genomic_DNA"/>
</dbReference>
<comment type="caution">
    <text evidence="1">The sequence shown here is derived from an EMBL/GenBank/DDBJ whole genome shotgun (WGS) entry which is preliminary data.</text>
</comment>
<name>A0ACC0PPG6_RHOML</name>
<protein>
    <submittedName>
        <fullName evidence="1">Uncharacterized protein</fullName>
    </submittedName>
</protein>
<sequence>MKRVPPTVSARKRKAEQVLSSERKLDKTRGRRQMQEVEVHSEVEEDMEVEQHAQVEKDVKVEIYLELKEDELHADLRENEPHHNVGEDEPHANLVFYDLFLMDFMALYLF</sequence>
<gene>
    <name evidence="1" type="ORF">RHMOL_Rhmol02G0135600</name>
</gene>
<dbReference type="Proteomes" id="UP001062846">
    <property type="component" value="Chromosome 2"/>
</dbReference>
<keyword evidence="2" id="KW-1185">Reference proteome</keyword>
<proteinExistence type="predicted"/>
<evidence type="ECO:0000313" key="2">
    <source>
        <dbReference type="Proteomes" id="UP001062846"/>
    </source>
</evidence>
<accession>A0ACC0PPG6</accession>
<organism evidence="1 2">
    <name type="scientific">Rhododendron molle</name>
    <name type="common">Chinese azalea</name>
    <name type="synonym">Azalea mollis</name>
    <dbReference type="NCBI Taxonomy" id="49168"/>
    <lineage>
        <taxon>Eukaryota</taxon>
        <taxon>Viridiplantae</taxon>
        <taxon>Streptophyta</taxon>
        <taxon>Embryophyta</taxon>
        <taxon>Tracheophyta</taxon>
        <taxon>Spermatophyta</taxon>
        <taxon>Magnoliopsida</taxon>
        <taxon>eudicotyledons</taxon>
        <taxon>Gunneridae</taxon>
        <taxon>Pentapetalae</taxon>
        <taxon>asterids</taxon>
        <taxon>Ericales</taxon>
        <taxon>Ericaceae</taxon>
        <taxon>Ericoideae</taxon>
        <taxon>Rhodoreae</taxon>
        <taxon>Rhododendron</taxon>
    </lineage>
</organism>
<evidence type="ECO:0000313" key="1">
    <source>
        <dbReference type="EMBL" id="KAI8567622.1"/>
    </source>
</evidence>
<reference evidence="1" key="1">
    <citation type="submission" date="2022-02" db="EMBL/GenBank/DDBJ databases">
        <title>Plant Genome Project.</title>
        <authorList>
            <person name="Zhang R.-G."/>
        </authorList>
    </citation>
    <scope>NUCLEOTIDE SEQUENCE</scope>
    <source>
        <strain evidence="1">AT1</strain>
    </source>
</reference>